<evidence type="ECO:0000256" key="4">
    <source>
        <dbReference type="ARBA" id="ARBA00022679"/>
    </source>
</evidence>
<evidence type="ECO:0000256" key="12">
    <source>
        <dbReference type="RuleBase" id="RU003784"/>
    </source>
</evidence>
<dbReference type="GO" id="GO:0052381">
    <property type="term" value="F:tRNA dimethylallyltransferase activity"/>
    <property type="evidence" value="ECO:0007669"/>
    <property type="project" value="UniProtKB-UniRule"/>
</dbReference>
<feature type="binding site" evidence="10">
    <location>
        <begin position="24"/>
        <end position="29"/>
    </location>
    <ligand>
        <name>substrate</name>
    </ligand>
</feature>
<dbReference type="EMBL" id="ASSP01000007">
    <property type="protein sequence ID" value="EOS14290.1"/>
    <property type="molecule type" value="Genomic_DNA"/>
</dbReference>
<dbReference type="Pfam" id="PF01715">
    <property type="entry name" value="IPPT"/>
    <property type="match status" value="1"/>
</dbReference>
<dbReference type="InterPro" id="IPR027417">
    <property type="entry name" value="P-loop_NTPase"/>
</dbReference>
<dbReference type="InterPro" id="IPR018022">
    <property type="entry name" value="IPT"/>
</dbReference>
<dbReference type="GO" id="GO:0006400">
    <property type="term" value="P:tRNA modification"/>
    <property type="evidence" value="ECO:0007669"/>
    <property type="project" value="TreeGrafter"/>
</dbReference>
<comment type="caution">
    <text evidence="14">The sequence shown here is derived from an EMBL/GenBank/DDBJ whole genome shotgun (WGS) entry which is preliminary data.</text>
</comment>
<keyword evidence="5 10" id="KW-0819">tRNA processing</keyword>
<gene>
    <name evidence="10" type="primary">miaA</name>
    <name evidence="14" type="ORF">C802_01151</name>
</gene>
<keyword evidence="15" id="KW-1185">Reference proteome</keyword>
<organism evidence="14 15">
    <name type="scientific">Phocaeicola sartorii</name>
    <dbReference type="NCBI Taxonomy" id="671267"/>
    <lineage>
        <taxon>Bacteria</taxon>
        <taxon>Pseudomonadati</taxon>
        <taxon>Bacteroidota</taxon>
        <taxon>Bacteroidia</taxon>
        <taxon>Bacteroidales</taxon>
        <taxon>Bacteroidaceae</taxon>
        <taxon>Phocaeicola</taxon>
    </lineage>
</organism>
<evidence type="ECO:0000313" key="14">
    <source>
        <dbReference type="EMBL" id="EOS14290.1"/>
    </source>
</evidence>
<comment type="cofactor">
    <cofactor evidence="1 10">
        <name>Mg(2+)</name>
        <dbReference type="ChEBI" id="CHEBI:18420"/>
    </cofactor>
</comment>
<feature type="binding site" evidence="10">
    <location>
        <begin position="22"/>
        <end position="29"/>
    </location>
    <ligand>
        <name>ATP</name>
        <dbReference type="ChEBI" id="CHEBI:30616"/>
    </ligand>
</feature>
<accession>R9IJ12</accession>
<comment type="subunit">
    <text evidence="10">Monomer.</text>
</comment>
<keyword evidence="4 10" id="KW-0808">Transferase</keyword>
<feature type="site" description="Interaction with substrate tRNA" evidence="10">
    <location>
        <position position="113"/>
    </location>
</feature>
<dbReference type="PANTHER" id="PTHR11088">
    <property type="entry name" value="TRNA DIMETHYLALLYLTRANSFERASE"/>
    <property type="match status" value="1"/>
</dbReference>
<dbReference type="EC" id="2.5.1.75" evidence="10"/>
<dbReference type="Gene3D" id="1.10.20.140">
    <property type="match status" value="1"/>
</dbReference>
<evidence type="ECO:0000313" key="15">
    <source>
        <dbReference type="Proteomes" id="UP000014200"/>
    </source>
</evidence>
<dbReference type="SUPFAM" id="SSF52540">
    <property type="entry name" value="P-loop containing nucleoside triphosphate hydrolases"/>
    <property type="match status" value="2"/>
</dbReference>
<evidence type="ECO:0000256" key="9">
    <source>
        <dbReference type="ARBA" id="ARBA00049563"/>
    </source>
</evidence>
<comment type="catalytic activity">
    <reaction evidence="9 10 11">
        <text>adenosine(37) in tRNA + dimethylallyl diphosphate = N(6)-dimethylallyladenosine(37) in tRNA + diphosphate</text>
        <dbReference type="Rhea" id="RHEA:26482"/>
        <dbReference type="Rhea" id="RHEA-COMP:10162"/>
        <dbReference type="Rhea" id="RHEA-COMP:10375"/>
        <dbReference type="ChEBI" id="CHEBI:33019"/>
        <dbReference type="ChEBI" id="CHEBI:57623"/>
        <dbReference type="ChEBI" id="CHEBI:74411"/>
        <dbReference type="ChEBI" id="CHEBI:74415"/>
        <dbReference type="EC" id="2.5.1.75"/>
    </reaction>
</comment>
<protein>
    <recommendedName>
        <fullName evidence="10">tRNA dimethylallyltransferase</fullName>
        <ecNumber evidence="10">2.5.1.75</ecNumber>
    </recommendedName>
    <alternativeName>
        <fullName evidence="10">Dimethylallyl diphosphate:tRNA dimethylallyltransferase</fullName>
        <shortName evidence="10">DMAPP:tRNA dimethylallyltransferase</shortName>
        <shortName evidence="10">DMATase</shortName>
    </alternativeName>
    <alternativeName>
        <fullName evidence="10">Isopentenyl-diphosphate:tRNA isopentenyltransferase</fullName>
        <shortName evidence="10">IPP transferase</shortName>
        <shortName evidence="10">IPPT</shortName>
        <shortName evidence="10">IPTase</shortName>
    </alternativeName>
</protein>
<dbReference type="Gene3D" id="3.40.50.300">
    <property type="entry name" value="P-loop containing nucleotide triphosphate hydrolases"/>
    <property type="match status" value="1"/>
</dbReference>
<keyword evidence="8 10" id="KW-0460">Magnesium</keyword>
<dbReference type="InterPro" id="IPR039657">
    <property type="entry name" value="Dimethylallyltransferase"/>
</dbReference>
<dbReference type="HOGENOM" id="CLU_032616_0_1_10"/>
<feature type="site" description="Interaction with substrate tRNA" evidence="10">
    <location>
        <position position="135"/>
    </location>
</feature>
<dbReference type="AlphaFoldDB" id="R9IJ12"/>
<comment type="caution">
    <text evidence="10">Lacks conserved residue(s) required for the propagation of feature annotation.</text>
</comment>
<dbReference type="HAMAP" id="MF_00185">
    <property type="entry name" value="IPP_trans"/>
    <property type="match status" value="1"/>
</dbReference>
<evidence type="ECO:0000256" key="13">
    <source>
        <dbReference type="RuleBase" id="RU003785"/>
    </source>
</evidence>
<comment type="similarity">
    <text evidence="3 10 13">Belongs to the IPP transferase family.</text>
</comment>
<evidence type="ECO:0000256" key="2">
    <source>
        <dbReference type="ARBA" id="ARBA00003213"/>
    </source>
</evidence>
<proteinExistence type="inferred from homology"/>
<evidence type="ECO:0000256" key="8">
    <source>
        <dbReference type="ARBA" id="ARBA00022842"/>
    </source>
</evidence>
<keyword evidence="6 10" id="KW-0547">Nucleotide-binding</keyword>
<dbReference type="GO" id="GO:0005524">
    <property type="term" value="F:ATP binding"/>
    <property type="evidence" value="ECO:0007669"/>
    <property type="project" value="UniProtKB-UniRule"/>
</dbReference>
<dbReference type="Proteomes" id="UP000014200">
    <property type="component" value="Unassembled WGS sequence"/>
</dbReference>
<reference evidence="14 15" key="1">
    <citation type="submission" date="2013-04" db="EMBL/GenBank/DDBJ databases">
        <title>The Genome Sequence of Bacteroides massiliensis dnLKV3.</title>
        <authorList>
            <consortium name="The Broad Institute Genomics Platform"/>
            <consortium name="The Broad Institute Genome Sequencing Center for Infectious Disease"/>
            <person name="Earl A."/>
            <person name="Xavier R."/>
            <person name="Kuhn K."/>
            <person name="Stappenbeck T."/>
            <person name="Walker B."/>
            <person name="Young S."/>
            <person name="Zeng Q."/>
            <person name="Gargeya S."/>
            <person name="Fitzgerald M."/>
            <person name="Haas B."/>
            <person name="Abouelleil A."/>
            <person name="Allen A.W."/>
            <person name="Alvarado L."/>
            <person name="Arachchi H.M."/>
            <person name="Berlin A.M."/>
            <person name="Chapman S.B."/>
            <person name="Gainer-Dewar J."/>
            <person name="Goldberg J."/>
            <person name="Griggs A."/>
            <person name="Gujja S."/>
            <person name="Hansen M."/>
            <person name="Howarth C."/>
            <person name="Imamovic A."/>
            <person name="Ireland A."/>
            <person name="Larimer J."/>
            <person name="McCowan C."/>
            <person name="Murphy C."/>
            <person name="Pearson M."/>
            <person name="Poon T.W."/>
            <person name="Priest M."/>
            <person name="Roberts A."/>
            <person name="Saif S."/>
            <person name="Shea T."/>
            <person name="Sisk P."/>
            <person name="Sykes S."/>
            <person name="Wortman J."/>
            <person name="Nusbaum C."/>
            <person name="Birren B."/>
        </authorList>
    </citation>
    <scope>NUCLEOTIDE SEQUENCE [LARGE SCALE GENOMIC DNA]</scope>
    <source>
        <strain evidence="15">dnLKV3</strain>
    </source>
</reference>
<keyword evidence="7 10" id="KW-0067">ATP-binding</keyword>
<evidence type="ECO:0000256" key="7">
    <source>
        <dbReference type="ARBA" id="ARBA00022840"/>
    </source>
</evidence>
<dbReference type="STRING" id="1235788.C802_01151"/>
<evidence type="ECO:0000256" key="10">
    <source>
        <dbReference type="HAMAP-Rule" id="MF_00185"/>
    </source>
</evidence>
<evidence type="ECO:0000256" key="6">
    <source>
        <dbReference type="ARBA" id="ARBA00022741"/>
    </source>
</evidence>
<dbReference type="NCBIfam" id="TIGR00174">
    <property type="entry name" value="miaA"/>
    <property type="match status" value="1"/>
</dbReference>
<name>R9IJ12_9BACT</name>
<evidence type="ECO:0000256" key="1">
    <source>
        <dbReference type="ARBA" id="ARBA00001946"/>
    </source>
</evidence>
<sequence>MNVRPSLFHQKTMCDTLIVLIGPTGVGKTELSLSIAEHFRTSIVSADSRQLYADLKIGTAAPTPGQLARVPHYFVGTLQLTDYYSAAQYETDVLAQLDILYQKHDTVVLTGGSMMYIDAICKGIDDIPTVDNETRQLMLQRYEQEGLDSLCAELKLLDPEYYKIVDLKNPKRVIHALEICYMTGKTYTSFRTRTHKERPFRIIKIGLTRDREELYDRINRRVDLMMQDGLLEEARQVYPYRQLNSLNTVGYKEMFKYLDGEWTLEFAIEKIKQNSRIYSRKQMTWFKRDKDIAWFHPDQQTEILQYIHSSLTTNH</sequence>
<evidence type="ECO:0000256" key="3">
    <source>
        <dbReference type="ARBA" id="ARBA00005842"/>
    </source>
</evidence>
<dbReference type="PANTHER" id="PTHR11088:SF60">
    <property type="entry name" value="TRNA DIMETHYLALLYLTRANSFERASE"/>
    <property type="match status" value="1"/>
</dbReference>
<dbReference type="PATRIC" id="fig|1235788.3.peg.1179"/>
<evidence type="ECO:0000256" key="5">
    <source>
        <dbReference type="ARBA" id="ARBA00022694"/>
    </source>
</evidence>
<feature type="region of interest" description="Interaction with substrate tRNA" evidence="10">
    <location>
        <begin position="47"/>
        <end position="50"/>
    </location>
</feature>
<comment type="function">
    <text evidence="2 10 12">Catalyzes the transfer of a dimethylallyl group onto the adenine at position 37 in tRNAs that read codons beginning with uridine, leading to the formation of N6-(dimethylallyl)adenosine (i(6)A).</text>
</comment>
<evidence type="ECO:0000256" key="11">
    <source>
        <dbReference type="RuleBase" id="RU003783"/>
    </source>
</evidence>